<name>A0A0K1EDI7_CHOCO</name>
<dbReference type="InterPro" id="IPR036513">
    <property type="entry name" value="STAS_dom_sf"/>
</dbReference>
<feature type="region of interest" description="Disordered" evidence="2">
    <location>
        <begin position="355"/>
        <end position="378"/>
    </location>
</feature>
<dbReference type="CDD" id="cd07041">
    <property type="entry name" value="STAS_RsbR_RsbS_like"/>
    <property type="match status" value="1"/>
</dbReference>
<dbReference type="SUPFAM" id="SSF55785">
    <property type="entry name" value="PYP-like sensor domain (PAS domain)"/>
    <property type="match status" value="1"/>
</dbReference>
<dbReference type="Gene3D" id="3.30.750.24">
    <property type="entry name" value="STAS domain"/>
    <property type="match status" value="1"/>
</dbReference>
<accession>A0A0K1EDI7</accession>
<dbReference type="RefSeq" id="WP_050431108.1">
    <property type="nucleotide sequence ID" value="NZ_CP012159.1"/>
</dbReference>
<keyword evidence="1" id="KW-0597">Phosphoprotein</keyword>
<dbReference type="KEGG" id="ccro:CMC5_030880"/>
<dbReference type="InterPro" id="IPR013767">
    <property type="entry name" value="PAS_fold"/>
</dbReference>
<gene>
    <name evidence="4" type="ORF">CMC5_030880</name>
</gene>
<evidence type="ECO:0000313" key="4">
    <source>
        <dbReference type="EMBL" id="AKT38941.1"/>
    </source>
</evidence>
<dbReference type="SUPFAM" id="SSF52091">
    <property type="entry name" value="SpoIIaa-like"/>
    <property type="match status" value="1"/>
</dbReference>
<evidence type="ECO:0000256" key="1">
    <source>
        <dbReference type="ARBA" id="ARBA00022553"/>
    </source>
</evidence>
<dbReference type="STRING" id="52.CMC5_030880"/>
<sequence length="378" mass="41593">MLLDERLAGAKLLTTPVWVFDTERYRVVWANRAALDLWRADSEEELFQRDLSNLSASAKTRNRMIREALLQGRIWRDEMTLYPRGQPARILCTVSGLKGENGSLHWLCEGHERTDIDPLQLRGVEALQHTTVMVAVVSPTGETLLQNYATQQAFGEQTSIYPWFTEPAVPEALLAEVAAGQVFAGEFQVETRCGPRWHGLEARSNVDPATGAPAVLLQQYDLTQRRERDALIEQQRQEILALSAPILEVAPQTLAVPIIGQLDRARGAQLTETLLTRVVEQQAGSVILDLTGASTVSASDLLSLVRALSLLDARPIITGVLPSLAHELIASEASLEGVQILRNLRQGIAACVGHQQAARGPTGRQRTTRPGGDRNEDR</sequence>
<evidence type="ECO:0000256" key="2">
    <source>
        <dbReference type="SAM" id="MobiDB-lite"/>
    </source>
</evidence>
<dbReference type="Pfam" id="PF00989">
    <property type="entry name" value="PAS"/>
    <property type="match status" value="1"/>
</dbReference>
<dbReference type="EMBL" id="CP012159">
    <property type="protein sequence ID" value="AKT38941.1"/>
    <property type="molecule type" value="Genomic_DNA"/>
</dbReference>
<dbReference type="Gene3D" id="3.30.450.20">
    <property type="entry name" value="PAS domain"/>
    <property type="match status" value="1"/>
</dbReference>
<keyword evidence="5" id="KW-1185">Reference proteome</keyword>
<dbReference type="GO" id="GO:0006355">
    <property type="term" value="P:regulation of DNA-templated transcription"/>
    <property type="evidence" value="ECO:0007669"/>
    <property type="project" value="InterPro"/>
</dbReference>
<dbReference type="PANTHER" id="PTHR33745:SF3">
    <property type="entry name" value="RSBT CO-ANTAGONIST PROTEIN RSBRC"/>
    <property type="match status" value="1"/>
</dbReference>
<dbReference type="AlphaFoldDB" id="A0A0K1EDI7"/>
<protein>
    <submittedName>
        <fullName evidence="4">Anti-anti sigma factor protein</fullName>
    </submittedName>
</protein>
<reference evidence="4 5" key="1">
    <citation type="submission" date="2015-07" db="EMBL/GenBank/DDBJ databases">
        <title>Genome analysis of myxobacterium Chondromyces crocatus Cm c5 reveals a high potential for natural compound synthesis and the genetic basis for the loss of fruiting body formation.</title>
        <authorList>
            <person name="Zaburannyi N."/>
            <person name="Bunk B."/>
            <person name="Maier J."/>
            <person name="Overmann J."/>
            <person name="Mueller R."/>
        </authorList>
    </citation>
    <scope>NUCLEOTIDE SEQUENCE [LARGE SCALE GENOMIC DNA]</scope>
    <source>
        <strain evidence="4 5">Cm c5</strain>
    </source>
</reference>
<dbReference type="InterPro" id="IPR051932">
    <property type="entry name" value="Bact_StressResp_Reg"/>
</dbReference>
<evidence type="ECO:0000259" key="3">
    <source>
        <dbReference type="PROSITE" id="PS50801"/>
    </source>
</evidence>
<feature type="domain" description="STAS" evidence="3">
    <location>
        <begin position="243"/>
        <end position="351"/>
    </location>
</feature>
<proteinExistence type="predicted"/>
<dbReference type="OrthoDB" id="5507190at2"/>
<dbReference type="InterPro" id="IPR035965">
    <property type="entry name" value="PAS-like_dom_sf"/>
</dbReference>
<dbReference type="PROSITE" id="PS50801">
    <property type="entry name" value="STAS"/>
    <property type="match status" value="1"/>
</dbReference>
<dbReference type="PANTHER" id="PTHR33745">
    <property type="entry name" value="RSBT ANTAGONIST PROTEIN RSBS-RELATED"/>
    <property type="match status" value="1"/>
</dbReference>
<organism evidence="4 5">
    <name type="scientific">Chondromyces crocatus</name>
    <dbReference type="NCBI Taxonomy" id="52"/>
    <lineage>
        <taxon>Bacteria</taxon>
        <taxon>Pseudomonadati</taxon>
        <taxon>Myxococcota</taxon>
        <taxon>Polyangia</taxon>
        <taxon>Polyangiales</taxon>
        <taxon>Polyangiaceae</taxon>
        <taxon>Chondromyces</taxon>
    </lineage>
</organism>
<dbReference type="Proteomes" id="UP000067626">
    <property type="component" value="Chromosome"/>
</dbReference>
<dbReference type="InterPro" id="IPR002645">
    <property type="entry name" value="STAS_dom"/>
</dbReference>
<evidence type="ECO:0000313" key="5">
    <source>
        <dbReference type="Proteomes" id="UP000067626"/>
    </source>
</evidence>
<feature type="compositionally biased region" description="Low complexity" evidence="2">
    <location>
        <begin position="359"/>
        <end position="370"/>
    </location>
</feature>